<keyword evidence="1" id="KW-0175">Coiled coil</keyword>
<dbReference type="AlphaFoldDB" id="A0A182QXT5"/>
<reference evidence="3" key="1">
    <citation type="submission" date="2014-01" db="EMBL/GenBank/DDBJ databases">
        <title>The Genome Sequence of Anopheles farauti FAR1 (V2).</title>
        <authorList>
            <consortium name="The Broad Institute Genomics Platform"/>
            <person name="Neafsey D.E."/>
            <person name="Besansky N."/>
            <person name="Howell P."/>
            <person name="Walton C."/>
            <person name="Young S.K."/>
            <person name="Zeng Q."/>
            <person name="Gargeya S."/>
            <person name="Fitzgerald M."/>
            <person name="Haas B."/>
            <person name="Abouelleil A."/>
            <person name="Allen A.W."/>
            <person name="Alvarado L."/>
            <person name="Arachchi H.M."/>
            <person name="Berlin A.M."/>
            <person name="Chapman S.B."/>
            <person name="Gainer-Dewar J."/>
            <person name="Goldberg J."/>
            <person name="Griggs A."/>
            <person name="Gujja S."/>
            <person name="Hansen M."/>
            <person name="Howarth C."/>
            <person name="Imamovic A."/>
            <person name="Ireland A."/>
            <person name="Larimer J."/>
            <person name="McCowan C."/>
            <person name="Murphy C."/>
            <person name="Pearson M."/>
            <person name="Poon T.W."/>
            <person name="Priest M."/>
            <person name="Roberts A."/>
            <person name="Saif S."/>
            <person name="Shea T."/>
            <person name="Sisk P."/>
            <person name="Sykes S."/>
            <person name="Wortman J."/>
            <person name="Nusbaum C."/>
            <person name="Birren B."/>
        </authorList>
    </citation>
    <scope>NUCLEOTIDE SEQUENCE [LARGE SCALE GENOMIC DNA]</scope>
    <source>
        <strain evidence="3">FAR1</strain>
    </source>
</reference>
<keyword evidence="3" id="KW-1185">Reference proteome</keyword>
<dbReference type="EnsemblMetazoa" id="AFAF019025-RA">
    <property type="protein sequence ID" value="AFAF019025-PA"/>
    <property type="gene ID" value="AFAF019025"/>
</dbReference>
<sequence>MLIPSRGNARCVQAPMQCPCETTFSWRGGMMCRQFGSMPTDRTPASCSRSFPELSAICCSIAPLSSESGPSSASSGACGSTVSSRDLSAMLRCCLLRFFRGGNLLGRRLPGKLTKKHQPLFLPPVFFKAEVSLRPLRGTTYVRSTGPISDDGVAVHRLQPEAGMATVARQLLQLLRQTLALVQDEMVQVEDARARIEHRLVLRMDRRREEKENGEIDWNRERHGHNKKPRFGPIAIV</sequence>
<dbReference type="EMBL" id="AXCN02001054">
    <property type="status" value="NOT_ANNOTATED_CDS"/>
    <property type="molecule type" value="Genomic_DNA"/>
</dbReference>
<organism evidence="2 3">
    <name type="scientific">Anopheles farauti</name>
    <dbReference type="NCBI Taxonomy" id="69004"/>
    <lineage>
        <taxon>Eukaryota</taxon>
        <taxon>Metazoa</taxon>
        <taxon>Ecdysozoa</taxon>
        <taxon>Arthropoda</taxon>
        <taxon>Hexapoda</taxon>
        <taxon>Insecta</taxon>
        <taxon>Pterygota</taxon>
        <taxon>Neoptera</taxon>
        <taxon>Endopterygota</taxon>
        <taxon>Diptera</taxon>
        <taxon>Nematocera</taxon>
        <taxon>Culicoidea</taxon>
        <taxon>Culicidae</taxon>
        <taxon>Anophelinae</taxon>
        <taxon>Anopheles</taxon>
    </lineage>
</organism>
<evidence type="ECO:0000256" key="1">
    <source>
        <dbReference type="SAM" id="Coils"/>
    </source>
</evidence>
<evidence type="ECO:0000313" key="2">
    <source>
        <dbReference type="EnsemblMetazoa" id="AFAF019025-PA"/>
    </source>
</evidence>
<proteinExistence type="predicted"/>
<feature type="coiled-coil region" evidence="1">
    <location>
        <begin position="172"/>
        <end position="199"/>
    </location>
</feature>
<protein>
    <submittedName>
        <fullName evidence="2">Uncharacterized protein</fullName>
    </submittedName>
</protein>
<dbReference type="Proteomes" id="UP000075886">
    <property type="component" value="Unassembled WGS sequence"/>
</dbReference>
<dbReference type="VEuPathDB" id="VectorBase:AFAF019025"/>
<accession>A0A182QXT5</accession>
<name>A0A182QXT5_9DIPT</name>
<evidence type="ECO:0000313" key="3">
    <source>
        <dbReference type="Proteomes" id="UP000075886"/>
    </source>
</evidence>
<reference evidence="2" key="2">
    <citation type="submission" date="2020-05" db="UniProtKB">
        <authorList>
            <consortium name="EnsemblMetazoa"/>
        </authorList>
    </citation>
    <scope>IDENTIFICATION</scope>
    <source>
        <strain evidence="2">FAR1</strain>
    </source>
</reference>